<proteinExistence type="predicted"/>
<name>A0ACB7P2F2_9PEZI</name>
<protein>
    <submittedName>
        <fullName evidence="1">Uncharacterized protein</fullName>
    </submittedName>
</protein>
<accession>A0ACB7P2F2</accession>
<evidence type="ECO:0000313" key="2">
    <source>
        <dbReference type="Proteomes" id="UP000724584"/>
    </source>
</evidence>
<gene>
    <name evidence="1" type="ORF">F5144DRAFT_575712</name>
</gene>
<evidence type="ECO:0000313" key="1">
    <source>
        <dbReference type="EMBL" id="KAH6627401.1"/>
    </source>
</evidence>
<comment type="caution">
    <text evidence="1">The sequence shown here is derived from an EMBL/GenBank/DDBJ whole genome shotgun (WGS) entry which is preliminary data.</text>
</comment>
<dbReference type="Proteomes" id="UP000724584">
    <property type="component" value="Unassembled WGS sequence"/>
</dbReference>
<keyword evidence="2" id="KW-1185">Reference proteome</keyword>
<reference evidence="1 2" key="1">
    <citation type="journal article" date="2021" name="Nat. Commun.">
        <title>Genetic determinants of endophytism in the Arabidopsis root mycobiome.</title>
        <authorList>
            <person name="Mesny F."/>
            <person name="Miyauchi S."/>
            <person name="Thiergart T."/>
            <person name="Pickel B."/>
            <person name="Atanasova L."/>
            <person name="Karlsson M."/>
            <person name="Huettel B."/>
            <person name="Barry K.W."/>
            <person name="Haridas S."/>
            <person name="Chen C."/>
            <person name="Bauer D."/>
            <person name="Andreopoulos W."/>
            <person name="Pangilinan J."/>
            <person name="LaButti K."/>
            <person name="Riley R."/>
            <person name="Lipzen A."/>
            <person name="Clum A."/>
            <person name="Drula E."/>
            <person name="Henrissat B."/>
            <person name="Kohler A."/>
            <person name="Grigoriev I.V."/>
            <person name="Martin F.M."/>
            <person name="Hacquard S."/>
        </authorList>
    </citation>
    <scope>NUCLEOTIDE SEQUENCE [LARGE SCALE GENOMIC DNA]</scope>
    <source>
        <strain evidence="1 2">MPI-SDFR-AT-0079</strain>
    </source>
</reference>
<organism evidence="1 2">
    <name type="scientific">Chaetomium tenue</name>
    <dbReference type="NCBI Taxonomy" id="1854479"/>
    <lineage>
        <taxon>Eukaryota</taxon>
        <taxon>Fungi</taxon>
        <taxon>Dikarya</taxon>
        <taxon>Ascomycota</taxon>
        <taxon>Pezizomycotina</taxon>
        <taxon>Sordariomycetes</taxon>
        <taxon>Sordariomycetidae</taxon>
        <taxon>Sordariales</taxon>
        <taxon>Chaetomiaceae</taxon>
        <taxon>Chaetomium</taxon>
    </lineage>
</organism>
<sequence length="424" mass="46697">MAETIRQRGPESRHAQPSDGGSAVGAMSENGRPRESKLKRAAYALPLLGLGYAATRIMNVEPAVEWAKSLGQARGILELPSGSVRVLTSFYGLTGLDNFLTVANAFFLPSTYNADPTSRRQLTAFLTDGAVFLTIWIFESARHATRWTPSRWPNIFITLGQALGIGPVSVLYCFTHYVASPLDSTITPSKNTNTTPTPTNTPNQWNQKQNPKQKQKHRPNPAALPAVLLTYLLPFYLTLAWPDRPARQSLLYAWQLHPLWLSVGLRAGGRVVEDVRAKYGVESGKEEKVREEEEEDRAVVRWSVGVAAALGAGVWWWSLAQFGFGKVFVPAGLVLPSDGVRDLTGYTAEFLRWDQVFAAGSHLAWMAYLFWDLKAAGMLREGWLKVVGLGLASVPLVGPGATVGLGWLFREHILATRTRKEAVN</sequence>
<dbReference type="EMBL" id="JAGIZQ010000005">
    <property type="protein sequence ID" value="KAH6627401.1"/>
    <property type="molecule type" value="Genomic_DNA"/>
</dbReference>